<dbReference type="InterPro" id="IPR026017">
    <property type="entry name" value="Lumazine-bd_dom"/>
</dbReference>
<dbReference type="InterPro" id="IPR017938">
    <property type="entry name" value="Riboflavin_synthase-like_b-brl"/>
</dbReference>
<reference evidence="12 13" key="1">
    <citation type="journal article" date="2015" name="Microbes Environ.">
        <title>An Efficient Strategy Developed for Next-Generation Sequencing of Endosymbiont Genomes Performed Using Crude DNA Isolated from Host Tissues: A Case Study of Blattabacterium cuenoti Inhabiting the Fat Bodies of Cockroaches.</title>
        <authorList>
            <person name="Kinjo Y."/>
            <person name="Saitoh S."/>
            <person name="Tokuda G."/>
        </authorList>
    </citation>
    <scope>NUCLEOTIDE SEQUENCE [LARGE SCALE GENOMIC DNA]</scope>
    <source>
        <strain evidence="12 13">BPAY</strain>
    </source>
</reference>
<evidence type="ECO:0000259" key="11">
    <source>
        <dbReference type="PROSITE" id="PS51177"/>
    </source>
</evidence>
<comment type="pathway">
    <text evidence="3">Cofactor biosynthesis; riboflavin biosynthesis; riboflavin from 2-hydroxy-3-oxobutyl phosphate and 5-amino-6-(D-ribitylamino)uracil: step 2/2.</text>
</comment>
<feature type="domain" description="Lumazine-binding" evidence="11">
    <location>
        <begin position="97"/>
        <end position="193"/>
    </location>
</feature>
<evidence type="ECO:0000256" key="5">
    <source>
        <dbReference type="ARBA" id="ARBA00013950"/>
    </source>
</evidence>
<sequence length="204" mass="23725">MFTGIVECTAKVHQLNREKNNICITFNNPFLNKKIQINQSICHNGICLSIMNINKKTYSVIASEETLLCTNLNFLKIQDEVNLERGMMLHERLNGHIVQGHVDTIARIIKIENRNGSWLFFFKSKTKLNHRIVKKGSIAINGVSLTIITCNQYIFNVSILPYTYETTNFHLMKIGDMVNIEFDILGKYIHQSIQRFWKNNRKTF</sequence>
<feature type="repeat" description="Lumazine-binding" evidence="10">
    <location>
        <begin position="1"/>
        <end position="96"/>
    </location>
</feature>
<dbReference type="PROSITE" id="PS51177">
    <property type="entry name" value="LUMAZINE_BIND"/>
    <property type="match status" value="2"/>
</dbReference>
<evidence type="ECO:0000256" key="7">
    <source>
        <dbReference type="ARBA" id="ARBA00022679"/>
    </source>
</evidence>
<dbReference type="PANTHER" id="PTHR21098">
    <property type="entry name" value="RIBOFLAVIN SYNTHASE ALPHA CHAIN"/>
    <property type="match status" value="1"/>
</dbReference>
<keyword evidence="8" id="KW-0677">Repeat</keyword>
<evidence type="ECO:0000313" key="12">
    <source>
        <dbReference type="EMBL" id="BAR92280.1"/>
    </source>
</evidence>
<evidence type="ECO:0000313" key="13">
    <source>
        <dbReference type="Proteomes" id="UP000217805"/>
    </source>
</evidence>
<comment type="catalytic activity">
    <reaction evidence="1">
        <text>2 6,7-dimethyl-8-(1-D-ribityl)lumazine + H(+) = 5-amino-6-(D-ribitylamino)uracil + riboflavin</text>
        <dbReference type="Rhea" id="RHEA:20772"/>
        <dbReference type="ChEBI" id="CHEBI:15378"/>
        <dbReference type="ChEBI" id="CHEBI:15934"/>
        <dbReference type="ChEBI" id="CHEBI:57986"/>
        <dbReference type="ChEBI" id="CHEBI:58201"/>
        <dbReference type="EC" id="2.5.1.9"/>
    </reaction>
</comment>
<dbReference type="InterPro" id="IPR001783">
    <property type="entry name" value="Lumazine-bd"/>
</dbReference>
<dbReference type="EMBL" id="AP014609">
    <property type="protein sequence ID" value="BAR92280.1"/>
    <property type="molecule type" value="Genomic_DNA"/>
</dbReference>
<dbReference type="RefSeq" id="WP_096378466.1">
    <property type="nucleotide sequence ID" value="NZ_AP014609.1"/>
</dbReference>
<feature type="domain" description="Lumazine-binding" evidence="11">
    <location>
        <begin position="1"/>
        <end position="96"/>
    </location>
</feature>
<evidence type="ECO:0000256" key="9">
    <source>
        <dbReference type="NCBIfam" id="TIGR00187"/>
    </source>
</evidence>
<name>A0ABM7EZ34_9FLAO</name>
<accession>A0ABM7EZ34</accession>
<dbReference type="PIRSF" id="PIRSF000498">
    <property type="entry name" value="Riboflavin_syn_A"/>
    <property type="match status" value="1"/>
</dbReference>
<evidence type="ECO:0000256" key="10">
    <source>
        <dbReference type="PROSITE-ProRule" id="PRU00524"/>
    </source>
</evidence>
<dbReference type="NCBIfam" id="NF006767">
    <property type="entry name" value="PRK09289.1"/>
    <property type="match status" value="1"/>
</dbReference>
<keyword evidence="6" id="KW-0686">Riboflavin biosynthesis</keyword>
<feature type="repeat" description="Lumazine-binding" evidence="10">
    <location>
        <begin position="97"/>
        <end position="193"/>
    </location>
</feature>
<dbReference type="Pfam" id="PF00677">
    <property type="entry name" value="Lum_binding"/>
    <property type="match status" value="2"/>
</dbReference>
<dbReference type="EC" id="2.5.1.9" evidence="4 9"/>
<evidence type="ECO:0000256" key="4">
    <source>
        <dbReference type="ARBA" id="ARBA00012827"/>
    </source>
</evidence>
<dbReference type="InterPro" id="IPR023366">
    <property type="entry name" value="ATP_synth_asu-like_sf"/>
</dbReference>
<keyword evidence="7" id="KW-0808">Transferase</keyword>
<comment type="function">
    <text evidence="2">Catalyzes the dismutation of two molecules of 6,7-dimethyl-8-ribityllumazine, resulting in the formation of riboflavin and 5-amino-6-(D-ribitylamino)uracil.</text>
</comment>
<dbReference type="Proteomes" id="UP000217805">
    <property type="component" value="Chromosome"/>
</dbReference>
<dbReference type="CDD" id="cd00402">
    <property type="entry name" value="Riboflavin_synthase_like"/>
    <property type="match status" value="1"/>
</dbReference>
<evidence type="ECO:0000256" key="3">
    <source>
        <dbReference type="ARBA" id="ARBA00004887"/>
    </source>
</evidence>
<evidence type="ECO:0000256" key="6">
    <source>
        <dbReference type="ARBA" id="ARBA00022619"/>
    </source>
</evidence>
<dbReference type="NCBIfam" id="TIGR00187">
    <property type="entry name" value="ribE"/>
    <property type="match status" value="1"/>
</dbReference>
<protein>
    <recommendedName>
        <fullName evidence="5 9">Riboflavin synthase</fullName>
        <ecNumber evidence="4 9">2.5.1.9</ecNumber>
    </recommendedName>
</protein>
<keyword evidence="13" id="KW-1185">Reference proteome</keyword>
<dbReference type="Gene3D" id="2.40.30.20">
    <property type="match status" value="2"/>
</dbReference>
<evidence type="ECO:0000256" key="1">
    <source>
        <dbReference type="ARBA" id="ARBA00000968"/>
    </source>
</evidence>
<gene>
    <name evidence="12" type="primary">ribC</name>
    <name evidence="12" type="ORF">BPAY_563</name>
</gene>
<proteinExistence type="predicted"/>
<dbReference type="PANTHER" id="PTHR21098:SF12">
    <property type="entry name" value="RIBOFLAVIN SYNTHASE"/>
    <property type="match status" value="1"/>
</dbReference>
<evidence type="ECO:0000256" key="2">
    <source>
        <dbReference type="ARBA" id="ARBA00002803"/>
    </source>
</evidence>
<organism evidence="12 13">
    <name type="scientific">Blattabacterium cuenoti BPAY</name>
    <dbReference type="NCBI Taxonomy" id="1457031"/>
    <lineage>
        <taxon>Bacteria</taxon>
        <taxon>Pseudomonadati</taxon>
        <taxon>Bacteroidota</taxon>
        <taxon>Flavobacteriia</taxon>
        <taxon>Flavobacteriales</taxon>
        <taxon>Blattabacteriaceae</taxon>
        <taxon>Blattabacterium</taxon>
    </lineage>
</organism>
<evidence type="ECO:0000256" key="8">
    <source>
        <dbReference type="ARBA" id="ARBA00022737"/>
    </source>
</evidence>
<dbReference type="SUPFAM" id="SSF63380">
    <property type="entry name" value="Riboflavin synthase domain-like"/>
    <property type="match status" value="2"/>
</dbReference>